<dbReference type="Pfam" id="PF07762">
    <property type="entry name" value="DUF1618"/>
    <property type="match status" value="1"/>
</dbReference>
<gene>
    <name evidence="2" type="ORF">BDA96_10G268500</name>
    <name evidence="3" type="ORF">BDA96_10G268800</name>
</gene>
<dbReference type="AlphaFoldDB" id="A0A921Q5L6"/>
<dbReference type="PANTHER" id="PTHR33074">
    <property type="entry name" value="EXPRESSED PROTEIN-RELATED"/>
    <property type="match status" value="1"/>
</dbReference>
<dbReference type="EMBL" id="CM027689">
    <property type="protein sequence ID" value="KAG0515329.1"/>
    <property type="molecule type" value="Genomic_DNA"/>
</dbReference>
<evidence type="ECO:0000313" key="3">
    <source>
        <dbReference type="EMBL" id="KAG0515329.1"/>
    </source>
</evidence>
<comment type="caution">
    <text evidence="2">The sequence shown here is derived from an EMBL/GenBank/DDBJ whole genome shotgun (WGS) entry which is preliminary data.</text>
</comment>
<proteinExistence type="predicted"/>
<dbReference type="Proteomes" id="UP000807115">
    <property type="component" value="Chromosome 10"/>
</dbReference>
<dbReference type="PANTHER" id="PTHR33074:SF124">
    <property type="entry name" value="DUF1618 DOMAIN-CONTAINING PROTEIN"/>
    <property type="match status" value="1"/>
</dbReference>
<dbReference type="EMBL" id="CM027689">
    <property type="protein sequence ID" value="KAG0515326.1"/>
    <property type="molecule type" value="Genomic_DNA"/>
</dbReference>
<reference evidence="2" key="1">
    <citation type="journal article" date="2019" name="BMC Genomics">
        <title>A new reference genome for Sorghum bicolor reveals high levels of sequence similarity between sweet and grain genotypes: implications for the genetics of sugar metabolism.</title>
        <authorList>
            <person name="Cooper E.A."/>
            <person name="Brenton Z.W."/>
            <person name="Flinn B.S."/>
            <person name="Jenkins J."/>
            <person name="Shu S."/>
            <person name="Flowers D."/>
            <person name="Luo F."/>
            <person name="Wang Y."/>
            <person name="Xia P."/>
            <person name="Barry K."/>
            <person name="Daum C."/>
            <person name="Lipzen A."/>
            <person name="Yoshinaga Y."/>
            <person name="Schmutz J."/>
            <person name="Saski C."/>
            <person name="Vermerris W."/>
            <person name="Kresovich S."/>
        </authorList>
    </citation>
    <scope>NUCLEOTIDE SEQUENCE</scope>
</reference>
<sequence>MAAANAYPPWVIFEHDCTLEVDGCSSSIADANTLASSRTTGGLPINVSLCLAAPPEGSRVCVQLPAGVKVSYAAVLAAHGDSVVVQVAGIDDESTDHFVYNAGDAAAEPPRPPSLSLLAPHSITYEDEEEKRRPRWCHYLDGESTGLLRRGEDEFLVAELKMEYVTMEAGTTHEEAALHLLRSASGEWCVKRPVVRRYDDGGETVCVNLASWWRNSTVIPVGDRMLCWVHLDGDLLFSDDVFDDESPSLWYVPPPEDADLGTRSVCVTADGSTVKFVNVFPRCCCGGAGRSFCLASFDAYAVRTWTLRMDDMTWAMDARLDATQLWSLDGYKGLPRVELAIPVVSMDEPDAICFEVVHHENHGGDETILWRIMVDMKSKSTLLRSVFRYPKVRWCRSWVRPLPSSISRYFNSKPPSSGGQPAQAEAMLNLTNRGRAVDNKVHAINTVQQAASDSPEAAILAALQAIPGLDRDDLLKAYRILTHDSSGCRFRALMGLPMDFRKDCVLMEIKASEACILCSLCSEDLQLKG</sequence>
<organism evidence="2 4">
    <name type="scientific">Sorghum bicolor</name>
    <name type="common">Sorghum</name>
    <name type="synonym">Sorghum vulgare</name>
    <dbReference type="NCBI Taxonomy" id="4558"/>
    <lineage>
        <taxon>Eukaryota</taxon>
        <taxon>Viridiplantae</taxon>
        <taxon>Streptophyta</taxon>
        <taxon>Embryophyta</taxon>
        <taxon>Tracheophyta</taxon>
        <taxon>Spermatophyta</taxon>
        <taxon>Magnoliopsida</taxon>
        <taxon>Liliopsida</taxon>
        <taxon>Poales</taxon>
        <taxon>Poaceae</taxon>
        <taxon>PACMAD clade</taxon>
        <taxon>Panicoideae</taxon>
        <taxon>Andropogonodae</taxon>
        <taxon>Andropogoneae</taxon>
        <taxon>Sorghinae</taxon>
        <taxon>Sorghum</taxon>
    </lineage>
</organism>
<feature type="domain" description="DUF1618" evidence="1">
    <location>
        <begin position="228"/>
        <end position="353"/>
    </location>
</feature>
<name>A0A921Q5L6_SORBI</name>
<evidence type="ECO:0000259" key="1">
    <source>
        <dbReference type="Pfam" id="PF07762"/>
    </source>
</evidence>
<accession>A0A921Q5L6</accession>
<evidence type="ECO:0000313" key="2">
    <source>
        <dbReference type="EMBL" id="KAG0515326.1"/>
    </source>
</evidence>
<reference evidence="2" key="2">
    <citation type="submission" date="2020-10" db="EMBL/GenBank/DDBJ databases">
        <authorList>
            <person name="Cooper E.A."/>
            <person name="Brenton Z.W."/>
            <person name="Flinn B.S."/>
            <person name="Jenkins J."/>
            <person name="Shu S."/>
            <person name="Flowers D."/>
            <person name="Luo F."/>
            <person name="Wang Y."/>
            <person name="Xia P."/>
            <person name="Barry K."/>
            <person name="Daum C."/>
            <person name="Lipzen A."/>
            <person name="Yoshinaga Y."/>
            <person name="Schmutz J."/>
            <person name="Saski C."/>
            <person name="Vermerris W."/>
            <person name="Kresovich S."/>
        </authorList>
    </citation>
    <scope>NUCLEOTIDE SEQUENCE</scope>
</reference>
<evidence type="ECO:0000313" key="4">
    <source>
        <dbReference type="Proteomes" id="UP000807115"/>
    </source>
</evidence>
<dbReference type="InterPro" id="IPR011676">
    <property type="entry name" value="DUF1618"/>
</dbReference>
<protein>
    <recommendedName>
        <fullName evidence="1">DUF1618 domain-containing protein</fullName>
    </recommendedName>
</protein>